<evidence type="ECO:0000259" key="2">
    <source>
        <dbReference type="PROSITE" id="PS50933"/>
    </source>
</evidence>
<protein>
    <recommendedName>
        <fullName evidence="2">CHRD domain-containing protein</fullName>
    </recommendedName>
</protein>
<evidence type="ECO:0000313" key="4">
    <source>
        <dbReference type="Proteomes" id="UP000708208"/>
    </source>
</evidence>
<sequence length="368" mass="40988">MAVITISSSTGSIYLNIIFNGDFLEDRDISIAVRIADSSGSGVEEFVKIPKIQYDLNSLEVRTILELQQLQSLTRGTLFIVIYSPKNPSFKLIGFVQARVTCDIFDTILTPEDVQAVSSGIAWVYPLPDGSWSYNVLLPDEHKPTSIKMETGRKVLEDLPLNFANNTTRDIVSGMSSRYYQLLYEGSLYLNVVTTKSNLRGRLVYRGFGDAQLSDAPMLLVPGNKTHTALRAQGLLWIGIDNDCGLNYQLTLSERPQREILRLEVMEMPGLHRMGLPVRSYVLADIETSDYEGIFPDIQKISFAHVKAGDALFKVVGLNDSSILASAVIKNVRVPPNCLPDNVVNPDYTLEHDDDVSLPVNNYRCAYD</sequence>
<dbReference type="PANTHER" id="PTHR46526:SF1">
    <property type="entry name" value="CHORDIN"/>
    <property type="match status" value="1"/>
</dbReference>
<evidence type="ECO:0000256" key="1">
    <source>
        <dbReference type="PROSITE-ProRule" id="PRU00230"/>
    </source>
</evidence>
<dbReference type="PROSITE" id="PS50933">
    <property type="entry name" value="CHRD"/>
    <property type="match status" value="1"/>
</dbReference>
<keyword evidence="1" id="KW-0217">Developmental protein</keyword>
<name>A0A8J2P1F9_9HEXA</name>
<dbReference type="InterPro" id="IPR052278">
    <property type="entry name" value="Chordin-like_regulators"/>
</dbReference>
<dbReference type="GO" id="GO:0005615">
    <property type="term" value="C:extracellular space"/>
    <property type="evidence" value="ECO:0007669"/>
    <property type="project" value="TreeGrafter"/>
</dbReference>
<accession>A0A8J2P1F9</accession>
<dbReference type="EMBL" id="CAJVCH010084962">
    <property type="protein sequence ID" value="CAG7721980.1"/>
    <property type="molecule type" value="Genomic_DNA"/>
</dbReference>
<dbReference type="GO" id="GO:0036122">
    <property type="term" value="F:BMP binding"/>
    <property type="evidence" value="ECO:0007669"/>
    <property type="project" value="TreeGrafter"/>
</dbReference>
<gene>
    <name evidence="3" type="ORF">AFUS01_LOCUS11161</name>
</gene>
<reference evidence="3" key="1">
    <citation type="submission" date="2021-06" db="EMBL/GenBank/DDBJ databases">
        <authorList>
            <person name="Hodson N. C."/>
            <person name="Mongue J. A."/>
            <person name="Jaron S. K."/>
        </authorList>
    </citation>
    <scope>NUCLEOTIDE SEQUENCE</scope>
</reference>
<organism evidence="3 4">
    <name type="scientific">Allacma fusca</name>
    <dbReference type="NCBI Taxonomy" id="39272"/>
    <lineage>
        <taxon>Eukaryota</taxon>
        <taxon>Metazoa</taxon>
        <taxon>Ecdysozoa</taxon>
        <taxon>Arthropoda</taxon>
        <taxon>Hexapoda</taxon>
        <taxon>Collembola</taxon>
        <taxon>Symphypleona</taxon>
        <taxon>Sminthuridae</taxon>
        <taxon>Allacma</taxon>
    </lineage>
</organism>
<feature type="non-terminal residue" evidence="3">
    <location>
        <position position="1"/>
    </location>
</feature>
<dbReference type="OrthoDB" id="9829321at2759"/>
<comment type="caution">
    <text evidence="3">The sequence shown here is derived from an EMBL/GenBank/DDBJ whole genome shotgun (WGS) entry which is preliminary data.</text>
</comment>
<feature type="domain" description="CHRD" evidence="2">
    <location>
        <begin position="1"/>
        <end position="101"/>
    </location>
</feature>
<dbReference type="PANTHER" id="PTHR46526">
    <property type="entry name" value="CHORDIN"/>
    <property type="match status" value="1"/>
</dbReference>
<dbReference type="GO" id="GO:0030514">
    <property type="term" value="P:negative regulation of BMP signaling pathway"/>
    <property type="evidence" value="ECO:0007669"/>
    <property type="project" value="TreeGrafter"/>
</dbReference>
<dbReference type="Proteomes" id="UP000708208">
    <property type="component" value="Unassembled WGS sequence"/>
</dbReference>
<dbReference type="InterPro" id="IPR010895">
    <property type="entry name" value="CHRD"/>
</dbReference>
<keyword evidence="4" id="KW-1185">Reference proteome</keyword>
<dbReference type="AlphaFoldDB" id="A0A8J2P1F9"/>
<dbReference type="GO" id="GO:0009953">
    <property type="term" value="P:dorsal/ventral pattern formation"/>
    <property type="evidence" value="ECO:0007669"/>
    <property type="project" value="TreeGrafter"/>
</dbReference>
<proteinExistence type="predicted"/>
<evidence type="ECO:0000313" key="3">
    <source>
        <dbReference type="EMBL" id="CAG7721980.1"/>
    </source>
</evidence>